<feature type="transmembrane region" description="Helical" evidence="8">
    <location>
        <begin position="12"/>
        <end position="35"/>
    </location>
</feature>
<feature type="transmembrane region" description="Helical" evidence="8">
    <location>
        <begin position="134"/>
        <end position="153"/>
    </location>
</feature>
<evidence type="ECO:0000256" key="2">
    <source>
        <dbReference type="ARBA" id="ARBA00007069"/>
    </source>
</evidence>
<dbReference type="InterPro" id="IPR000515">
    <property type="entry name" value="MetI-like"/>
</dbReference>
<evidence type="ECO:0000256" key="5">
    <source>
        <dbReference type="ARBA" id="ARBA00022692"/>
    </source>
</evidence>
<geneLocation type="plasmid" evidence="10 11">
    <name>pTi1078</name>
</geneLocation>
<dbReference type="PROSITE" id="PS50928">
    <property type="entry name" value="ABC_TM1"/>
    <property type="match status" value="1"/>
</dbReference>
<evidence type="ECO:0000259" key="9">
    <source>
        <dbReference type="PROSITE" id="PS50928"/>
    </source>
</evidence>
<evidence type="ECO:0000256" key="1">
    <source>
        <dbReference type="ARBA" id="ARBA00004651"/>
    </source>
</evidence>
<evidence type="ECO:0000313" key="11">
    <source>
        <dbReference type="Proteomes" id="UP000249499"/>
    </source>
</evidence>
<keyword evidence="7 8" id="KW-0472">Membrane</keyword>
<dbReference type="GO" id="GO:0005886">
    <property type="term" value="C:plasma membrane"/>
    <property type="evidence" value="ECO:0007669"/>
    <property type="project" value="UniProtKB-SubCell"/>
</dbReference>
<keyword evidence="3 8" id="KW-0813">Transport</keyword>
<dbReference type="AlphaFoldDB" id="A0AAF1KHJ5"/>
<dbReference type="EMBL" id="CP117257">
    <property type="protein sequence ID" value="WFR98237.1"/>
    <property type="molecule type" value="Genomic_DNA"/>
</dbReference>
<dbReference type="Pfam" id="PF00528">
    <property type="entry name" value="BPD_transp_1"/>
    <property type="match status" value="1"/>
</dbReference>
<comment type="subcellular location">
    <subcellularLocation>
        <location evidence="1 8">Cell membrane</location>
        <topology evidence="1 8">Multi-pass membrane protein</topology>
    </subcellularLocation>
</comment>
<dbReference type="InterPro" id="IPR051789">
    <property type="entry name" value="Bact_Polyamine_Transport"/>
</dbReference>
<feature type="transmembrane region" description="Helical" evidence="8">
    <location>
        <begin position="104"/>
        <end position="128"/>
    </location>
</feature>
<feature type="transmembrane region" description="Helical" evidence="8">
    <location>
        <begin position="70"/>
        <end position="92"/>
    </location>
</feature>
<feature type="transmembrane region" description="Helical" evidence="8">
    <location>
        <begin position="236"/>
        <end position="258"/>
    </location>
</feature>
<dbReference type="RefSeq" id="WP_111218034.1">
    <property type="nucleotide sequence ID" value="NZ_CP117257.1"/>
</dbReference>
<evidence type="ECO:0000256" key="4">
    <source>
        <dbReference type="ARBA" id="ARBA00022475"/>
    </source>
</evidence>
<dbReference type="PANTHER" id="PTHR43848">
    <property type="entry name" value="PUTRESCINE TRANSPORT SYSTEM PERMEASE PROTEIN POTI"/>
    <property type="match status" value="1"/>
</dbReference>
<evidence type="ECO:0000256" key="7">
    <source>
        <dbReference type="ARBA" id="ARBA00023136"/>
    </source>
</evidence>
<proteinExistence type="inferred from homology"/>
<keyword evidence="5 8" id="KW-0812">Transmembrane</keyword>
<feature type="transmembrane region" description="Helical" evidence="8">
    <location>
        <begin position="184"/>
        <end position="203"/>
    </location>
</feature>
<dbReference type="InterPro" id="IPR035906">
    <property type="entry name" value="MetI-like_sf"/>
</dbReference>
<feature type="domain" description="ABC transmembrane type-1" evidence="9">
    <location>
        <begin position="66"/>
        <end position="254"/>
    </location>
</feature>
<keyword evidence="6 8" id="KW-1133">Transmembrane helix</keyword>
<reference evidence="11" key="2">
    <citation type="journal article" date="2023" name="MicrobiologyOpen">
        <title>Genomics of the tumorigenes clade of the family Rhizobiaceae and description of Rhizobium rhododendri sp. nov.</title>
        <authorList>
            <person name="Kuzmanovic N."/>
            <person name="diCenzo G.C."/>
            <person name="Bunk B."/>
            <person name="Sproeer C."/>
            <person name="Fruehling A."/>
            <person name="Neumann-Schaal M."/>
            <person name="Overmann J."/>
            <person name="Smalla K."/>
        </authorList>
    </citation>
    <scope>NUCLEOTIDE SEQUENCE [LARGE SCALE GENOMIC DNA]</scope>
    <source>
        <strain evidence="11">1078</strain>
        <plasmid evidence="11">pTi1078</plasmid>
    </source>
</reference>
<name>A0AAF1KHJ5_9HYPH</name>
<evidence type="ECO:0000256" key="8">
    <source>
        <dbReference type="RuleBase" id="RU363032"/>
    </source>
</evidence>
<sequence length="266" mass="29209">MNADQPGVGWPLKILTALVYMFLFGPVAAVILLSFNTADFAAFPMQGVGLRWFGELFQDESVMRALKTSLVLGVLTAGICGLVGVLAAIALARYEFRGKRFMNVFLLTPLLVPETVLAVGLLLFMQLFKQPRSFSLLLMGHIMLALPYVVLVVHARLITIQRTFEEAAATLGANRFQVFREVTLPLLMPAVVAGLLLSFTLSFDNVTASIFWRPIGTETLPTEIYSMLRDSVSPEINALGTVMVAITIGLPLLGIAFFRIRSQTRL</sequence>
<dbReference type="SUPFAM" id="SSF161098">
    <property type="entry name" value="MetI-like"/>
    <property type="match status" value="1"/>
</dbReference>
<dbReference type="GO" id="GO:0055085">
    <property type="term" value="P:transmembrane transport"/>
    <property type="evidence" value="ECO:0007669"/>
    <property type="project" value="InterPro"/>
</dbReference>
<evidence type="ECO:0000256" key="3">
    <source>
        <dbReference type="ARBA" id="ARBA00022448"/>
    </source>
</evidence>
<keyword evidence="4" id="KW-1003">Cell membrane</keyword>
<comment type="similarity">
    <text evidence="2">Belongs to the binding-protein-dependent transport system permease family. CysTW subfamily.</text>
</comment>
<gene>
    <name evidence="10" type="ORF">PR017_23050</name>
</gene>
<evidence type="ECO:0000313" key="10">
    <source>
        <dbReference type="EMBL" id="WFR98237.1"/>
    </source>
</evidence>
<keyword evidence="10" id="KW-0614">Plasmid</keyword>
<evidence type="ECO:0000256" key="6">
    <source>
        <dbReference type="ARBA" id="ARBA00022989"/>
    </source>
</evidence>
<dbReference type="Proteomes" id="UP000249499">
    <property type="component" value="Plasmid pTi1078"/>
</dbReference>
<dbReference type="KEGG" id="rtu:PR017_23050"/>
<reference evidence="10 11" key="1">
    <citation type="journal article" date="2018" name="Sci. Rep.">
        <title>Rhizobium tumorigenes sp. nov., a novel plant tumorigenic bacterium isolated from cane gall tumors on thornless blackberry.</title>
        <authorList>
            <person name="Kuzmanovi N."/>
            <person name="Smalla K."/>
            <person name="Gronow S."/>
            <person name="PuBawska J."/>
        </authorList>
    </citation>
    <scope>NUCLEOTIDE SEQUENCE [LARGE SCALE GENOMIC DNA]</scope>
    <source>
        <strain evidence="10 11">1078</strain>
    </source>
</reference>
<keyword evidence="11" id="KW-1185">Reference proteome</keyword>
<accession>A0AAF1KHJ5</accession>
<dbReference type="CDD" id="cd06261">
    <property type="entry name" value="TM_PBP2"/>
    <property type="match status" value="1"/>
</dbReference>
<organism evidence="10 11">
    <name type="scientific">Rhizobium tumorigenes</name>
    <dbReference type="NCBI Taxonomy" id="2041385"/>
    <lineage>
        <taxon>Bacteria</taxon>
        <taxon>Pseudomonadati</taxon>
        <taxon>Pseudomonadota</taxon>
        <taxon>Alphaproteobacteria</taxon>
        <taxon>Hyphomicrobiales</taxon>
        <taxon>Rhizobiaceae</taxon>
        <taxon>Rhizobium/Agrobacterium group</taxon>
        <taxon>Rhizobium</taxon>
    </lineage>
</organism>
<protein>
    <submittedName>
        <fullName evidence="10">ABC transporter permease</fullName>
    </submittedName>
</protein>
<dbReference type="PANTHER" id="PTHR43848:SF2">
    <property type="entry name" value="PUTRESCINE TRANSPORT SYSTEM PERMEASE PROTEIN POTI"/>
    <property type="match status" value="1"/>
</dbReference>
<dbReference type="Gene3D" id="1.10.3720.10">
    <property type="entry name" value="MetI-like"/>
    <property type="match status" value="1"/>
</dbReference>